<dbReference type="OrthoDB" id="6920230at2"/>
<dbReference type="AlphaFoldDB" id="A0A4T2A0E6"/>
<dbReference type="EMBL" id="RFLV01000001">
    <property type="protein sequence ID" value="TIH09459.1"/>
    <property type="molecule type" value="Genomic_DNA"/>
</dbReference>
<evidence type="ECO:0000256" key="1">
    <source>
        <dbReference type="SAM" id="SignalP"/>
    </source>
</evidence>
<feature type="chain" id="PRO_5020375767" evidence="1">
    <location>
        <begin position="19"/>
        <end position="104"/>
    </location>
</feature>
<keyword evidence="2" id="KW-0808">Transferase</keyword>
<organism evidence="2 3">
    <name type="scientific">Pseudomonas leptonychotis</name>
    <dbReference type="NCBI Taxonomy" id="2448482"/>
    <lineage>
        <taxon>Bacteria</taxon>
        <taxon>Pseudomonadati</taxon>
        <taxon>Pseudomonadota</taxon>
        <taxon>Gammaproteobacteria</taxon>
        <taxon>Pseudomonadales</taxon>
        <taxon>Pseudomonadaceae</taxon>
        <taxon>Pseudomonas</taxon>
    </lineage>
</organism>
<proteinExistence type="predicted"/>
<comment type="caution">
    <text evidence="2">The sequence shown here is derived from an EMBL/GenBank/DDBJ whole genome shotgun (WGS) entry which is preliminary data.</text>
</comment>
<name>A0A4T2A0E6_9PSED</name>
<dbReference type="Proteomes" id="UP000307541">
    <property type="component" value="Unassembled WGS sequence"/>
</dbReference>
<keyword evidence="2" id="KW-0418">Kinase</keyword>
<protein>
    <submittedName>
        <fullName evidence="2">3-phosphoglycerate kinase</fullName>
    </submittedName>
</protein>
<dbReference type="GO" id="GO:0016301">
    <property type="term" value="F:kinase activity"/>
    <property type="evidence" value="ECO:0007669"/>
    <property type="project" value="UniProtKB-KW"/>
</dbReference>
<evidence type="ECO:0000313" key="2">
    <source>
        <dbReference type="EMBL" id="TIH09459.1"/>
    </source>
</evidence>
<sequence length="104" mass="11439">MKKLCCALLACLPLTAMAYPIELEKQLNGAEVSATTQEIDHNMGAVQLYNYGRRDAKCTAVFRNGPEAPRTRQVSLVAGESNNLSIKFGRSIIKLRVQLTCEPV</sequence>
<gene>
    <name evidence="2" type="ORF">D8779_01750</name>
</gene>
<evidence type="ECO:0000313" key="3">
    <source>
        <dbReference type="Proteomes" id="UP000307541"/>
    </source>
</evidence>
<accession>A0A4T2A0E6</accession>
<reference evidence="2 3" key="1">
    <citation type="submission" date="2018-10" db="EMBL/GenBank/DDBJ databases">
        <title>Pseudomonas leptonychotis sp. nov., isolated from Weddell seals in Antarctica.</title>
        <authorList>
            <person name="Novakova D."/>
            <person name="Svec P."/>
            <person name="Kralova S."/>
            <person name="Kristofova L."/>
            <person name="Zeman M."/>
            <person name="Pantucek R."/>
            <person name="Maslanova I."/>
            <person name="Sedlacek I."/>
        </authorList>
    </citation>
    <scope>NUCLEOTIDE SEQUENCE [LARGE SCALE GENOMIC DNA]</scope>
    <source>
        <strain evidence="2 3">CCM 8849</strain>
    </source>
</reference>
<keyword evidence="3" id="KW-1185">Reference proteome</keyword>
<keyword evidence="1" id="KW-0732">Signal</keyword>
<feature type="signal peptide" evidence="1">
    <location>
        <begin position="1"/>
        <end position="18"/>
    </location>
</feature>